<protein>
    <submittedName>
        <fullName evidence="3">SPOR domain-containing protein</fullName>
    </submittedName>
</protein>
<dbReference type="RefSeq" id="WP_265726531.1">
    <property type="nucleotide sequence ID" value="NZ_JAOSLC020000003.1"/>
</dbReference>
<dbReference type="Proteomes" id="UP001151478">
    <property type="component" value="Unassembled WGS sequence"/>
</dbReference>
<reference evidence="3" key="1">
    <citation type="submission" date="2023-02" db="EMBL/GenBank/DDBJ databases">
        <title>Polaribacter ponticola sp. nov., isolated from seawater.</title>
        <authorList>
            <person name="Baek J.H."/>
            <person name="Kim J.M."/>
            <person name="Choi D.G."/>
            <person name="Jeon C.O."/>
        </authorList>
    </citation>
    <scope>NUCLEOTIDE SEQUENCE</scope>
    <source>
        <strain evidence="3">MSW5</strain>
    </source>
</reference>
<feature type="signal peptide" evidence="1">
    <location>
        <begin position="1"/>
        <end position="21"/>
    </location>
</feature>
<evidence type="ECO:0000313" key="4">
    <source>
        <dbReference type="Proteomes" id="UP001151478"/>
    </source>
</evidence>
<evidence type="ECO:0000256" key="1">
    <source>
        <dbReference type="SAM" id="SignalP"/>
    </source>
</evidence>
<keyword evidence="1" id="KW-0732">Signal</keyword>
<organism evidence="3 4">
    <name type="scientific">Polaribacter ponticola</name>
    <dbReference type="NCBI Taxonomy" id="2978475"/>
    <lineage>
        <taxon>Bacteria</taxon>
        <taxon>Pseudomonadati</taxon>
        <taxon>Bacteroidota</taxon>
        <taxon>Flavobacteriia</taxon>
        <taxon>Flavobacteriales</taxon>
        <taxon>Flavobacteriaceae</taxon>
    </lineage>
</organism>
<dbReference type="Pfam" id="PF05036">
    <property type="entry name" value="SPOR"/>
    <property type="match status" value="1"/>
</dbReference>
<evidence type="ECO:0000313" key="3">
    <source>
        <dbReference type="EMBL" id="MDD7915740.1"/>
    </source>
</evidence>
<name>A0ABT5SCD3_9FLAO</name>
<proteinExistence type="predicted"/>
<evidence type="ECO:0000259" key="2">
    <source>
        <dbReference type="Pfam" id="PF05036"/>
    </source>
</evidence>
<gene>
    <name evidence="3" type="ORF">N5A56_015530</name>
</gene>
<dbReference type="InterPro" id="IPR007730">
    <property type="entry name" value="SPOR-like_dom"/>
</dbReference>
<keyword evidence="4" id="KW-1185">Reference proteome</keyword>
<feature type="domain" description="SPOR" evidence="2">
    <location>
        <begin position="48"/>
        <end position="107"/>
    </location>
</feature>
<comment type="caution">
    <text evidence="3">The sequence shown here is derived from an EMBL/GenBank/DDBJ whole genome shotgun (WGS) entry which is preliminary data.</text>
</comment>
<accession>A0ABT5SCD3</accession>
<sequence length="120" mass="13663">MNNKLILLFIFLLIGTTSISAQNDTNSSKEIKNLISKKRSFNKDFGFGYRVQIFYGSETKARKLQSKFKINFPGVYTKLLYIAPEWKVQVGNYKTKLEADKAIIAFSEKFEGVIAIPLGK</sequence>
<dbReference type="EMBL" id="JAOSLC020000003">
    <property type="protein sequence ID" value="MDD7915740.1"/>
    <property type="molecule type" value="Genomic_DNA"/>
</dbReference>
<feature type="chain" id="PRO_5045486230" evidence="1">
    <location>
        <begin position="22"/>
        <end position="120"/>
    </location>
</feature>